<name>A0ABR8MQQ5_9BACL</name>
<keyword evidence="3" id="KW-1185">Reference proteome</keyword>
<dbReference type="InterPro" id="IPR011249">
    <property type="entry name" value="Metalloenz_LuxS/M16"/>
</dbReference>
<reference evidence="2 3" key="1">
    <citation type="submission" date="2020-09" db="EMBL/GenBank/DDBJ databases">
        <title>Paenibacillus sp. strain PR3 16S rRNA gene Genome sequencing and assembly.</title>
        <authorList>
            <person name="Kim J."/>
        </authorList>
    </citation>
    <scope>NUCLEOTIDE SEQUENCE [LARGE SCALE GENOMIC DNA]</scope>
    <source>
        <strain evidence="2 3">PR3</strain>
    </source>
</reference>
<dbReference type="RefSeq" id="WP_191202507.1">
    <property type="nucleotide sequence ID" value="NZ_JACXZA010000001.1"/>
</dbReference>
<gene>
    <name evidence="2" type="ORF">H8B09_06010</name>
</gene>
<dbReference type="NCBIfam" id="NF047422">
    <property type="entry name" value="YfmF_fam"/>
    <property type="match status" value="1"/>
</dbReference>
<comment type="caution">
    <text evidence="2">The sequence shown here is derived from an EMBL/GenBank/DDBJ whole genome shotgun (WGS) entry which is preliminary data.</text>
</comment>
<dbReference type="Proteomes" id="UP000609346">
    <property type="component" value="Unassembled WGS sequence"/>
</dbReference>
<proteinExistence type="predicted"/>
<organism evidence="2 3">
    <name type="scientific">Paenibacillus terricola</name>
    <dbReference type="NCBI Taxonomy" id="2763503"/>
    <lineage>
        <taxon>Bacteria</taxon>
        <taxon>Bacillati</taxon>
        <taxon>Bacillota</taxon>
        <taxon>Bacilli</taxon>
        <taxon>Bacillales</taxon>
        <taxon>Paenibacillaceae</taxon>
        <taxon>Paenibacillus</taxon>
    </lineage>
</organism>
<dbReference type="PANTHER" id="PTHR11851:SF186">
    <property type="entry name" value="INACTIVE METALLOPROTEASE YMFF-RELATED"/>
    <property type="match status" value="1"/>
</dbReference>
<evidence type="ECO:0000313" key="2">
    <source>
        <dbReference type="EMBL" id="MBD3918302.1"/>
    </source>
</evidence>
<evidence type="ECO:0000313" key="3">
    <source>
        <dbReference type="Proteomes" id="UP000609346"/>
    </source>
</evidence>
<evidence type="ECO:0000259" key="1">
    <source>
        <dbReference type="Pfam" id="PF05193"/>
    </source>
</evidence>
<dbReference type="InterPro" id="IPR007863">
    <property type="entry name" value="Peptidase_M16_C"/>
</dbReference>
<sequence length="426" mass="48020">MSSNIFERGRVNRIRLHVLPTTRFKTFAITLYAGIPLEEDHVTSTALLPFVFRRGTNTTPETIALREKLDDLYGAGFGFDVFKRGNNQFIQFRMDVINDAFVESKESLLASSLRYLGEVVTEPLLENGHFASKYVQAERDTLRKRLEAIINDKIRYAAERCTEVMCEGDPYRLHALGNRADLPNITAESLYERYHQWINEAVFDLYIAGDTSLAEVEKLVAESFKLPDGDIGTFASTDVRTTARDVKTVVENMDIKQGKLNLGLRTGISYGDEQYPALLVYNGVLGAYPHSKLFINVREKASLAYYASSRIDGHKGILTIQSGIEIDKYERALAIIREQIADVQAGKISELEINQTKAMLVNHVREMQDSAYELIAYDFNALFSGSTRTGEELIAQIQAVTVDDIVRVANGVQLDTVYFLRDRKEA</sequence>
<protein>
    <submittedName>
        <fullName evidence="2">Insulinase family protein</fullName>
    </submittedName>
</protein>
<dbReference type="InterPro" id="IPR050361">
    <property type="entry name" value="MPP/UQCRC_Complex"/>
</dbReference>
<accession>A0ABR8MQQ5</accession>
<dbReference type="Gene3D" id="3.30.830.10">
    <property type="entry name" value="Metalloenzyme, LuxS/M16 peptidase-like"/>
    <property type="match status" value="2"/>
</dbReference>
<dbReference type="SUPFAM" id="SSF63411">
    <property type="entry name" value="LuxS/MPP-like metallohydrolase"/>
    <property type="match status" value="2"/>
</dbReference>
<dbReference type="Pfam" id="PF05193">
    <property type="entry name" value="Peptidase_M16_C"/>
    <property type="match status" value="1"/>
</dbReference>
<feature type="domain" description="Peptidase M16 C-terminal" evidence="1">
    <location>
        <begin position="184"/>
        <end position="360"/>
    </location>
</feature>
<dbReference type="EMBL" id="JACXZA010000001">
    <property type="protein sequence ID" value="MBD3918302.1"/>
    <property type="molecule type" value="Genomic_DNA"/>
</dbReference>
<dbReference type="PANTHER" id="PTHR11851">
    <property type="entry name" value="METALLOPROTEASE"/>
    <property type="match status" value="1"/>
</dbReference>